<evidence type="ECO:0000313" key="4">
    <source>
        <dbReference type="Proteomes" id="UP000182235"/>
    </source>
</evidence>
<name>A0A1J9PI41_9EURO</name>
<dbReference type="VEuPathDB" id="FungiDB:AJ78_04088"/>
<reference evidence="3 4" key="1">
    <citation type="submission" date="2015-07" db="EMBL/GenBank/DDBJ databases">
        <title>Emmonsia species relationships and genome sequence.</title>
        <authorList>
            <consortium name="The Broad Institute Genomics Platform"/>
            <person name="Cuomo C.A."/>
            <person name="Munoz J.F."/>
            <person name="Imamovic A."/>
            <person name="Priest M.E."/>
            <person name="Young S."/>
            <person name="Clay O.K."/>
            <person name="McEwen J.G."/>
        </authorList>
    </citation>
    <scope>NUCLEOTIDE SEQUENCE [LARGE SCALE GENOMIC DNA]</scope>
    <source>
        <strain evidence="3 4">UAMH 9510</strain>
    </source>
</reference>
<evidence type="ECO:0000256" key="1">
    <source>
        <dbReference type="SAM" id="Coils"/>
    </source>
</evidence>
<feature type="coiled-coil region" evidence="1">
    <location>
        <begin position="50"/>
        <end position="130"/>
    </location>
</feature>
<feature type="compositionally biased region" description="Basic and acidic residues" evidence="2">
    <location>
        <begin position="23"/>
        <end position="33"/>
    </location>
</feature>
<dbReference type="AlphaFoldDB" id="A0A1J9PI41"/>
<proteinExistence type="predicted"/>
<dbReference type="Proteomes" id="UP000182235">
    <property type="component" value="Unassembled WGS sequence"/>
</dbReference>
<comment type="caution">
    <text evidence="3">The sequence shown here is derived from an EMBL/GenBank/DDBJ whole genome shotgun (WGS) entry which is preliminary data.</text>
</comment>
<protein>
    <submittedName>
        <fullName evidence="3">Uncharacterized protein</fullName>
    </submittedName>
</protein>
<dbReference type="EMBL" id="LGRN01000143">
    <property type="protein sequence ID" value="OJD15670.1"/>
    <property type="molecule type" value="Genomic_DNA"/>
</dbReference>
<evidence type="ECO:0000313" key="3">
    <source>
        <dbReference type="EMBL" id="OJD15670.1"/>
    </source>
</evidence>
<feature type="compositionally biased region" description="Polar residues" evidence="2">
    <location>
        <begin position="1"/>
        <end position="12"/>
    </location>
</feature>
<accession>A0A1J9PI41</accession>
<dbReference type="OrthoDB" id="3438382at2759"/>
<feature type="coiled-coil region" evidence="1">
    <location>
        <begin position="281"/>
        <end position="335"/>
    </location>
</feature>
<keyword evidence="1" id="KW-0175">Coiled coil</keyword>
<evidence type="ECO:0000256" key="2">
    <source>
        <dbReference type="SAM" id="MobiDB-lite"/>
    </source>
</evidence>
<feature type="region of interest" description="Disordered" evidence="2">
    <location>
        <begin position="1"/>
        <end position="37"/>
    </location>
</feature>
<gene>
    <name evidence="3" type="ORF">AJ78_04088</name>
</gene>
<sequence length="485" mass="55071">MPSPHLTASGNNAFEAIQDDSSDPDKSKPDRTSFDPVQSLEKFASHVASIAALSSERERLRKRAQAESTALRKASDRNFQYPSIAKRLKIGKSELDSELVRVNSKLEVHQEKQNNLLKELAANFKFAQEQAHLPQRELEQMEKNICETKTGIKHVIDTQESISAALKLLSSSMKCIEEKIAFMEQLRSSTEMEQENLKSDLELVREECTSTELSAKARGEDFSKRLEDLDRRVSEHDRACKELDPNESTLPASNTSVEAMNQIQNLRQVQDAKDEAIADELEKYEFRLTRLEDAVTKLKQIEGQNKTNSQSPNTGASANSELEQLRQAINRLNQHVNTRLQHVEDHARILQAHQVALHSLETRYNHLSTEPIVQQMVVAMQEMYPHASIVQQEFPKIQEKTNNLVSSLNSVYGEIRTSQDARTALINDMTAERDRMTEEISSLRSRIEELEDALRSRMVEVENVVATNLASIMLNRDKQPSTQNP</sequence>
<dbReference type="STRING" id="1447872.A0A1J9PI41"/>
<feature type="coiled-coil region" evidence="1">
    <location>
        <begin position="426"/>
        <end position="460"/>
    </location>
</feature>
<keyword evidence="4" id="KW-1185">Reference proteome</keyword>
<organism evidence="3 4">
    <name type="scientific">Emergomyces pasteurianus Ep9510</name>
    <dbReference type="NCBI Taxonomy" id="1447872"/>
    <lineage>
        <taxon>Eukaryota</taxon>
        <taxon>Fungi</taxon>
        <taxon>Dikarya</taxon>
        <taxon>Ascomycota</taxon>
        <taxon>Pezizomycotina</taxon>
        <taxon>Eurotiomycetes</taxon>
        <taxon>Eurotiomycetidae</taxon>
        <taxon>Onygenales</taxon>
        <taxon>Ajellomycetaceae</taxon>
        <taxon>Emergomyces</taxon>
    </lineage>
</organism>